<proteinExistence type="predicted"/>
<feature type="non-terminal residue" evidence="2">
    <location>
        <position position="1"/>
    </location>
</feature>
<evidence type="ECO:0000313" key="2">
    <source>
        <dbReference type="EMBL" id="TVU33043.1"/>
    </source>
</evidence>
<name>A0A5J9VAG4_9POAL</name>
<gene>
    <name evidence="2" type="ORF">EJB05_24824</name>
</gene>
<feature type="region of interest" description="Disordered" evidence="1">
    <location>
        <begin position="1"/>
        <end position="22"/>
    </location>
</feature>
<reference evidence="2 3" key="1">
    <citation type="journal article" date="2019" name="Sci. Rep.">
        <title>A high-quality genome of Eragrostis curvula grass provides insights into Poaceae evolution and supports new strategies to enhance forage quality.</title>
        <authorList>
            <person name="Carballo J."/>
            <person name="Santos B.A.C.M."/>
            <person name="Zappacosta D."/>
            <person name="Garbus I."/>
            <person name="Selva J.P."/>
            <person name="Gallo C.A."/>
            <person name="Diaz A."/>
            <person name="Albertini E."/>
            <person name="Caccamo M."/>
            <person name="Echenique V."/>
        </authorList>
    </citation>
    <scope>NUCLEOTIDE SEQUENCE [LARGE SCALE GENOMIC DNA]</scope>
    <source>
        <strain evidence="3">cv. Victoria</strain>
        <tissue evidence="2">Leaf</tissue>
    </source>
</reference>
<keyword evidence="3" id="KW-1185">Reference proteome</keyword>
<protein>
    <submittedName>
        <fullName evidence="2">Uncharacterized protein</fullName>
    </submittedName>
</protein>
<dbReference type="Gramene" id="TVU33043">
    <property type="protein sequence ID" value="TVU33043"/>
    <property type="gene ID" value="EJB05_24824"/>
</dbReference>
<sequence>MYTTGNALEDDSTLSVKPPLPPSRSCSFLAPSTAAAALPSSSNLSQRRNKTSLLNGKEQQRFPYRHGQGTAKSFELFIGLMKPRKSKITNMSNHVTIQENIAWLKITVKDWYWLILVKIIKGGCHVNCNV</sequence>
<dbReference type="AlphaFoldDB" id="A0A5J9VAG4"/>
<organism evidence="2 3">
    <name type="scientific">Eragrostis curvula</name>
    <name type="common">weeping love grass</name>
    <dbReference type="NCBI Taxonomy" id="38414"/>
    <lineage>
        <taxon>Eukaryota</taxon>
        <taxon>Viridiplantae</taxon>
        <taxon>Streptophyta</taxon>
        <taxon>Embryophyta</taxon>
        <taxon>Tracheophyta</taxon>
        <taxon>Spermatophyta</taxon>
        <taxon>Magnoliopsida</taxon>
        <taxon>Liliopsida</taxon>
        <taxon>Poales</taxon>
        <taxon>Poaceae</taxon>
        <taxon>PACMAD clade</taxon>
        <taxon>Chloridoideae</taxon>
        <taxon>Eragrostideae</taxon>
        <taxon>Eragrostidinae</taxon>
        <taxon>Eragrostis</taxon>
    </lineage>
</organism>
<accession>A0A5J9VAG4</accession>
<evidence type="ECO:0000313" key="3">
    <source>
        <dbReference type="Proteomes" id="UP000324897"/>
    </source>
</evidence>
<dbReference type="EMBL" id="RWGY01000011">
    <property type="protein sequence ID" value="TVU33043.1"/>
    <property type="molecule type" value="Genomic_DNA"/>
</dbReference>
<feature type="region of interest" description="Disordered" evidence="1">
    <location>
        <begin position="39"/>
        <end position="59"/>
    </location>
</feature>
<dbReference type="Proteomes" id="UP000324897">
    <property type="component" value="Chromosome 1"/>
</dbReference>
<comment type="caution">
    <text evidence="2">The sequence shown here is derived from an EMBL/GenBank/DDBJ whole genome shotgun (WGS) entry which is preliminary data.</text>
</comment>
<evidence type="ECO:0000256" key="1">
    <source>
        <dbReference type="SAM" id="MobiDB-lite"/>
    </source>
</evidence>